<dbReference type="EMBL" id="JARZHI010000029">
    <property type="protein sequence ID" value="MDI1433362.1"/>
    <property type="molecule type" value="Genomic_DNA"/>
</dbReference>
<dbReference type="PANTHER" id="PTHR33734:SF22">
    <property type="entry name" value="MEMBRANE-BOUND LYTIC MUREIN TRANSGLYCOSYLASE D"/>
    <property type="match status" value="1"/>
</dbReference>
<feature type="compositionally biased region" description="Pro residues" evidence="1">
    <location>
        <begin position="122"/>
        <end position="138"/>
    </location>
</feature>
<dbReference type="PROSITE" id="PS51782">
    <property type="entry name" value="LYSM"/>
    <property type="match status" value="2"/>
</dbReference>
<dbReference type="Pfam" id="PF01476">
    <property type="entry name" value="LysM"/>
    <property type="match status" value="2"/>
</dbReference>
<comment type="caution">
    <text evidence="3">The sequence shown here is derived from an EMBL/GenBank/DDBJ whole genome shotgun (WGS) entry which is preliminary data.</text>
</comment>
<gene>
    <name evidence="3" type="ORF">QHF89_27950</name>
</gene>
<evidence type="ECO:0000313" key="3">
    <source>
        <dbReference type="EMBL" id="MDI1433362.1"/>
    </source>
</evidence>
<dbReference type="SUPFAM" id="SSF54106">
    <property type="entry name" value="LysM domain"/>
    <property type="match status" value="2"/>
</dbReference>
<dbReference type="CDD" id="cd00118">
    <property type="entry name" value="LysM"/>
    <property type="match status" value="2"/>
</dbReference>
<dbReference type="Proteomes" id="UP001160301">
    <property type="component" value="Unassembled WGS sequence"/>
</dbReference>
<dbReference type="Gene3D" id="3.10.350.10">
    <property type="entry name" value="LysM domain"/>
    <property type="match status" value="2"/>
</dbReference>
<evidence type="ECO:0000313" key="4">
    <source>
        <dbReference type="Proteomes" id="UP001160301"/>
    </source>
</evidence>
<reference evidence="3 4" key="1">
    <citation type="submission" date="2023-04" db="EMBL/GenBank/DDBJ databases">
        <title>The genome sequence of Polyangium sorediatum DSM14670.</title>
        <authorList>
            <person name="Zhang X."/>
        </authorList>
    </citation>
    <scope>NUCLEOTIDE SEQUENCE [LARGE SCALE GENOMIC DNA]</scope>
    <source>
        <strain evidence="3 4">DSM 14670</strain>
    </source>
</reference>
<feature type="region of interest" description="Disordered" evidence="1">
    <location>
        <begin position="95"/>
        <end position="161"/>
    </location>
</feature>
<dbReference type="Pfam" id="PF11860">
    <property type="entry name" value="Muramidase"/>
    <property type="match status" value="1"/>
</dbReference>
<feature type="region of interest" description="Disordered" evidence="1">
    <location>
        <begin position="49"/>
        <end position="68"/>
    </location>
</feature>
<dbReference type="InterPro" id="IPR018392">
    <property type="entry name" value="LysM"/>
</dbReference>
<dbReference type="InterPro" id="IPR036779">
    <property type="entry name" value="LysM_dom_sf"/>
</dbReference>
<proteinExistence type="predicted"/>
<dbReference type="PANTHER" id="PTHR33734">
    <property type="entry name" value="LYSM DOMAIN-CONTAINING GPI-ANCHORED PROTEIN 2"/>
    <property type="match status" value="1"/>
</dbReference>
<feature type="domain" description="LysM" evidence="2">
    <location>
        <begin position="1"/>
        <end position="46"/>
    </location>
</feature>
<feature type="compositionally biased region" description="Polar residues" evidence="1">
    <location>
        <begin position="95"/>
        <end position="106"/>
    </location>
</feature>
<sequence length="354" mass="38174">MSYVVKSGDTLGAIASRNGTTVQAIMAANPQVSNPNAISVGQKLTLPGGGGGGGGALPSPAAAPSTYTVRSGDTLGAIASRNGTTVDEMMRANPQLRNPNQISPGQKLNLPGKSNGGGTPQPQQPQQPQPQQPQPQQPQAPAEGGSSLGTPPATGPWELPVRGPARRLAAGDFDAAARELQCESAAVRAVAEVESGGRTGFDDQKRPKILFEIHHFKRLTGGRYDRSHPHLSAPYKSPLRRASYKKDQWVVIREAFALDPDAAVKSASWGMFQVMGFNHELVGWKSVRQFVYDMYESEAQHMRSFLGFCRGNNLVRHIRSKNWASFARGYNGEDYASNNYHTKMANAYARYSRG</sequence>
<name>A0ABT6NYD0_9BACT</name>
<protein>
    <submittedName>
        <fullName evidence="3">N-acetylmuramidase domain-containing protein</fullName>
    </submittedName>
</protein>
<evidence type="ECO:0000259" key="2">
    <source>
        <dbReference type="PROSITE" id="PS51782"/>
    </source>
</evidence>
<dbReference type="RefSeq" id="WP_136970775.1">
    <property type="nucleotide sequence ID" value="NZ_JARZHI010000029.1"/>
</dbReference>
<dbReference type="InterPro" id="IPR024408">
    <property type="entry name" value="Muramidase"/>
</dbReference>
<keyword evidence="4" id="KW-1185">Reference proteome</keyword>
<dbReference type="SMART" id="SM00257">
    <property type="entry name" value="LysM"/>
    <property type="match status" value="2"/>
</dbReference>
<evidence type="ECO:0000256" key="1">
    <source>
        <dbReference type="SAM" id="MobiDB-lite"/>
    </source>
</evidence>
<accession>A0ABT6NYD0</accession>
<dbReference type="SUPFAM" id="SSF81995">
    <property type="entry name" value="beta-sandwich domain of Sec23/24"/>
    <property type="match status" value="1"/>
</dbReference>
<feature type="domain" description="LysM" evidence="2">
    <location>
        <begin position="65"/>
        <end position="110"/>
    </location>
</feature>
<organism evidence="3 4">
    <name type="scientific">Polyangium sorediatum</name>
    <dbReference type="NCBI Taxonomy" id="889274"/>
    <lineage>
        <taxon>Bacteria</taxon>
        <taxon>Pseudomonadati</taxon>
        <taxon>Myxococcota</taxon>
        <taxon>Polyangia</taxon>
        <taxon>Polyangiales</taxon>
        <taxon>Polyangiaceae</taxon>
        <taxon>Polyangium</taxon>
    </lineage>
</organism>